<evidence type="ECO:0000313" key="3">
    <source>
        <dbReference type="EMBL" id="KFB38784.1"/>
    </source>
</evidence>
<dbReference type="VEuPathDB" id="VectorBase:ASIS017070"/>
<organism evidence="3">
    <name type="scientific">Anopheles sinensis</name>
    <name type="common">Mosquito</name>
    <dbReference type="NCBI Taxonomy" id="74873"/>
    <lineage>
        <taxon>Eukaryota</taxon>
        <taxon>Metazoa</taxon>
        <taxon>Ecdysozoa</taxon>
        <taxon>Arthropoda</taxon>
        <taxon>Hexapoda</taxon>
        <taxon>Insecta</taxon>
        <taxon>Pterygota</taxon>
        <taxon>Neoptera</taxon>
        <taxon>Endopterygota</taxon>
        <taxon>Diptera</taxon>
        <taxon>Nematocera</taxon>
        <taxon>Culicoidea</taxon>
        <taxon>Culicidae</taxon>
        <taxon>Anophelinae</taxon>
        <taxon>Anopheles</taxon>
    </lineage>
</organism>
<dbReference type="EMBL" id="KE524974">
    <property type="protein sequence ID" value="KFB38784.1"/>
    <property type="molecule type" value="Genomic_DNA"/>
</dbReference>
<accession>A0A084VLE0</accession>
<dbReference type="Gene3D" id="1.20.940.10">
    <property type="entry name" value="Functional domain of the splicing factor Prp18"/>
    <property type="match status" value="1"/>
</dbReference>
<evidence type="ECO:0000313" key="5">
    <source>
        <dbReference type="Proteomes" id="UP000030765"/>
    </source>
</evidence>
<dbReference type="Proteomes" id="UP000030765">
    <property type="component" value="Unassembled WGS sequence"/>
</dbReference>
<dbReference type="AlphaFoldDB" id="A0A084VLE0"/>
<feature type="domain" description="SRA1/Sec31" evidence="2">
    <location>
        <begin position="61"/>
        <end position="187"/>
    </location>
</feature>
<proteinExistence type="predicted"/>
<feature type="compositionally biased region" description="Pro residues" evidence="1">
    <location>
        <begin position="52"/>
        <end position="75"/>
    </location>
</feature>
<dbReference type="VEuPathDB" id="VectorBase:ASIC006294"/>
<evidence type="ECO:0000259" key="2">
    <source>
        <dbReference type="Pfam" id="PF07304"/>
    </source>
</evidence>
<sequence>MSGENYRSATKSHEPGWNDPPKVPAGIGTGSQQPKLALNKRVAFPLQSRPPAVQPTGPPGAPPIIQPPLGPPSTAPPGGEAKERKPEGTAEPVADRDGMFAQVRAALDGSIQRLEESRRDETQKRINLIYEAWTAGRLAEGLEKHLHSLASALEEMDAARAGAIHRSIICDYGGKCALWAPALRQLIFALPQPTDEQNEANVIAKPV</sequence>
<evidence type="ECO:0000256" key="1">
    <source>
        <dbReference type="SAM" id="MobiDB-lite"/>
    </source>
</evidence>
<protein>
    <submittedName>
        <fullName evidence="4">SRA1 domain-containing protein</fullName>
    </submittedName>
</protein>
<feature type="compositionally biased region" description="Basic and acidic residues" evidence="1">
    <location>
        <begin position="80"/>
        <end position="94"/>
    </location>
</feature>
<dbReference type="GO" id="GO:0006357">
    <property type="term" value="P:regulation of transcription by RNA polymerase II"/>
    <property type="evidence" value="ECO:0007669"/>
    <property type="project" value="InterPro"/>
</dbReference>
<dbReference type="OrthoDB" id="5982138at2759"/>
<feature type="region of interest" description="Disordered" evidence="1">
    <location>
        <begin position="1"/>
        <end position="94"/>
    </location>
</feature>
<reference evidence="3 5" key="1">
    <citation type="journal article" date="2014" name="BMC Genomics">
        <title>Genome sequence of Anopheles sinensis provides insight into genetics basis of mosquito competence for malaria parasites.</title>
        <authorList>
            <person name="Zhou D."/>
            <person name="Zhang D."/>
            <person name="Ding G."/>
            <person name="Shi L."/>
            <person name="Hou Q."/>
            <person name="Ye Y."/>
            <person name="Xu Y."/>
            <person name="Zhou H."/>
            <person name="Xiong C."/>
            <person name="Li S."/>
            <person name="Yu J."/>
            <person name="Hong S."/>
            <person name="Yu X."/>
            <person name="Zou P."/>
            <person name="Chen C."/>
            <person name="Chang X."/>
            <person name="Wang W."/>
            <person name="Lv Y."/>
            <person name="Sun Y."/>
            <person name="Ma L."/>
            <person name="Shen B."/>
            <person name="Zhu C."/>
        </authorList>
    </citation>
    <scope>NUCLEOTIDE SEQUENCE [LARGE SCALE GENOMIC DNA]</scope>
</reference>
<dbReference type="InterPro" id="IPR040243">
    <property type="entry name" value="Steroid_recept_RNA_1"/>
</dbReference>
<dbReference type="Pfam" id="PF07304">
    <property type="entry name" value="SRA1"/>
    <property type="match status" value="1"/>
</dbReference>
<dbReference type="STRING" id="74873.A0A084VLE0"/>
<name>A0A084VLE0_ANOSI</name>
<dbReference type="InterPro" id="IPR009917">
    <property type="entry name" value="SRA1/Sec31"/>
</dbReference>
<dbReference type="EMBL" id="ATLV01014483">
    <property type="status" value="NOT_ANNOTATED_CDS"/>
    <property type="molecule type" value="Genomic_DNA"/>
</dbReference>
<dbReference type="OMA" id="PRNFLNK"/>
<reference evidence="4" key="2">
    <citation type="submission" date="2020-05" db="UniProtKB">
        <authorList>
            <consortium name="EnsemblMetazoa"/>
        </authorList>
    </citation>
    <scope>IDENTIFICATION</scope>
</reference>
<dbReference type="GO" id="GO:0005634">
    <property type="term" value="C:nucleus"/>
    <property type="evidence" value="ECO:0007669"/>
    <property type="project" value="TreeGrafter"/>
</dbReference>
<keyword evidence="5" id="KW-1185">Reference proteome</keyword>
<evidence type="ECO:0000313" key="4">
    <source>
        <dbReference type="EnsemblMetazoa" id="ASIC006294-PA"/>
    </source>
</evidence>
<dbReference type="EnsemblMetazoa" id="ASIC006294-RA">
    <property type="protein sequence ID" value="ASIC006294-PA"/>
    <property type="gene ID" value="ASIC006294"/>
</dbReference>
<dbReference type="PANTHER" id="PTHR18834">
    <property type="entry name" value="STEROID RECEPTOR RNA ACTIVATOR 1"/>
    <property type="match status" value="1"/>
</dbReference>
<dbReference type="GO" id="GO:0003713">
    <property type="term" value="F:transcription coactivator activity"/>
    <property type="evidence" value="ECO:0007669"/>
    <property type="project" value="InterPro"/>
</dbReference>
<dbReference type="PANTHER" id="PTHR18834:SF2">
    <property type="entry name" value="STEROID RECEPTOR RNA ACTIVATOR 1"/>
    <property type="match status" value="1"/>
</dbReference>
<gene>
    <name evidence="3" type="ORF">ZHAS_00006294</name>
</gene>